<reference evidence="1" key="1">
    <citation type="submission" date="2023-07" db="EMBL/GenBank/DDBJ databases">
        <title>draft genome sequence of fig (Ficus carica).</title>
        <authorList>
            <person name="Takahashi T."/>
            <person name="Nishimura K."/>
        </authorList>
    </citation>
    <scope>NUCLEOTIDE SEQUENCE</scope>
</reference>
<dbReference type="AlphaFoldDB" id="A0AA88ALB3"/>
<comment type="caution">
    <text evidence="1">The sequence shown here is derived from an EMBL/GenBank/DDBJ whole genome shotgun (WGS) entry which is preliminary data.</text>
</comment>
<evidence type="ECO:0000313" key="1">
    <source>
        <dbReference type="EMBL" id="GMN54515.1"/>
    </source>
</evidence>
<protein>
    <submittedName>
        <fullName evidence="1">Uncharacterized protein</fullName>
    </submittedName>
</protein>
<keyword evidence="2" id="KW-1185">Reference proteome</keyword>
<sequence>MGKVQVSPIALPVILLPALLKINPNIPCKSELTPFSAVAPARVLAFSRVQIETSLETIYEEEIFISAIIEGDDDDDDDFVELATTPECHESSSTKTTTCFLELHKSFSSAAFSHCNFQCAN</sequence>
<accession>A0AA88ALB3</accession>
<proteinExistence type="predicted"/>
<dbReference type="Proteomes" id="UP001187192">
    <property type="component" value="Unassembled WGS sequence"/>
</dbReference>
<evidence type="ECO:0000313" key="2">
    <source>
        <dbReference type="Proteomes" id="UP001187192"/>
    </source>
</evidence>
<dbReference type="EMBL" id="BTGU01000052">
    <property type="protein sequence ID" value="GMN54515.1"/>
    <property type="molecule type" value="Genomic_DNA"/>
</dbReference>
<name>A0AA88ALB3_FICCA</name>
<organism evidence="1 2">
    <name type="scientific">Ficus carica</name>
    <name type="common">Common fig</name>
    <dbReference type="NCBI Taxonomy" id="3494"/>
    <lineage>
        <taxon>Eukaryota</taxon>
        <taxon>Viridiplantae</taxon>
        <taxon>Streptophyta</taxon>
        <taxon>Embryophyta</taxon>
        <taxon>Tracheophyta</taxon>
        <taxon>Spermatophyta</taxon>
        <taxon>Magnoliopsida</taxon>
        <taxon>eudicotyledons</taxon>
        <taxon>Gunneridae</taxon>
        <taxon>Pentapetalae</taxon>
        <taxon>rosids</taxon>
        <taxon>fabids</taxon>
        <taxon>Rosales</taxon>
        <taxon>Moraceae</taxon>
        <taxon>Ficeae</taxon>
        <taxon>Ficus</taxon>
    </lineage>
</organism>
<gene>
    <name evidence="1" type="ORF">TIFTF001_023652</name>
</gene>